<gene>
    <name evidence="2" type="ORF">LSTR_LSTR013273</name>
    <name evidence="3" type="ORF">LSTR_LSTR015657</name>
</gene>
<sequence length="108" mass="11875">MTLSESWRRGSLSEPASQAGCSLLAELTNSRPSTQLSRAHSQHFNPCRPLTAPQLPPPAPAASHPPPAQPAWSFHRAREPPLPPLLHPIFNHTLSQLFANTHHFTAIR</sequence>
<feature type="compositionally biased region" description="Pro residues" evidence="1">
    <location>
        <begin position="54"/>
        <end position="69"/>
    </location>
</feature>
<dbReference type="EMBL" id="QKKF02013496">
    <property type="protein sequence ID" value="RZF42995.1"/>
    <property type="molecule type" value="Genomic_DNA"/>
</dbReference>
<evidence type="ECO:0000313" key="3">
    <source>
        <dbReference type="EMBL" id="RZF42995.1"/>
    </source>
</evidence>
<dbReference type="SMR" id="A0A482XAK2"/>
<dbReference type="Proteomes" id="UP000291343">
    <property type="component" value="Unassembled WGS sequence"/>
</dbReference>
<evidence type="ECO:0000313" key="2">
    <source>
        <dbReference type="EMBL" id="RZF37163.1"/>
    </source>
</evidence>
<dbReference type="AlphaFoldDB" id="A0A482XAK2"/>
<evidence type="ECO:0000256" key="1">
    <source>
        <dbReference type="SAM" id="MobiDB-lite"/>
    </source>
</evidence>
<reference evidence="3 4" key="1">
    <citation type="journal article" date="2017" name="Gigascience">
        <title>Genome sequence of the small brown planthopper, Laodelphax striatellus.</title>
        <authorList>
            <person name="Zhu J."/>
            <person name="Jiang F."/>
            <person name="Wang X."/>
            <person name="Yang P."/>
            <person name="Bao Y."/>
            <person name="Zhao W."/>
            <person name="Wang W."/>
            <person name="Lu H."/>
            <person name="Wang Q."/>
            <person name="Cui N."/>
            <person name="Li J."/>
            <person name="Chen X."/>
            <person name="Luo L."/>
            <person name="Yu J."/>
            <person name="Kang L."/>
            <person name="Cui F."/>
        </authorList>
    </citation>
    <scope>NUCLEOTIDE SEQUENCE [LARGE SCALE GENOMIC DNA]</scope>
    <source>
        <strain evidence="3">Lst14</strain>
        <tissue evidence="3">Whole body</tissue>
    </source>
</reference>
<feature type="region of interest" description="Disordered" evidence="1">
    <location>
        <begin position="30"/>
        <end position="79"/>
    </location>
</feature>
<organism evidence="3 4">
    <name type="scientific">Laodelphax striatellus</name>
    <name type="common">Small brown planthopper</name>
    <name type="synonym">Delphax striatella</name>
    <dbReference type="NCBI Taxonomy" id="195883"/>
    <lineage>
        <taxon>Eukaryota</taxon>
        <taxon>Metazoa</taxon>
        <taxon>Ecdysozoa</taxon>
        <taxon>Arthropoda</taxon>
        <taxon>Hexapoda</taxon>
        <taxon>Insecta</taxon>
        <taxon>Pterygota</taxon>
        <taxon>Neoptera</taxon>
        <taxon>Paraneoptera</taxon>
        <taxon>Hemiptera</taxon>
        <taxon>Auchenorrhyncha</taxon>
        <taxon>Fulgoroidea</taxon>
        <taxon>Delphacidae</taxon>
        <taxon>Criomorphinae</taxon>
        <taxon>Laodelphax</taxon>
    </lineage>
</organism>
<dbReference type="InParanoid" id="A0A482XAK2"/>
<reference evidence="3" key="2">
    <citation type="submission" date="2019-02" db="EMBL/GenBank/DDBJ databases">
        <authorList>
            <person name="Zhu J."/>
            <person name="Jiang F."/>
            <person name="Wang X."/>
            <person name="Yang P."/>
            <person name="Bao Y."/>
            <person name="Zhao W."/>
            <person name="Wang W."/>
            <person name="Lu H."/>
            <person name="Wang Q."/>
            <person name="Cui N."/>
            <person name="Li J."/>
            <person name="Chen X."/>
            <person name="Luo L."/>
            <person name="Yu J."/>
            <person name="Kang L."/>
            <person name="Cui F."/>
        </authorList>
    </citation>
    <scope>NUCLEOTIDE SEQUENCE</scope>
    <source>
        <strain evidence="3">Lst14</strain>
        <tissue evidence="3">Whole body</tissue>
    </source>
</reference>
<keyword evidence="4" id="KW-1185">Reference proteome</keyword>
<feature type="compositionally biased region" description="Polar residues" evidence="1">
    <location>
        <begin position="30"/>
        <end position="44"/>
    </location>
</feature>
<evidence type="ECO:0000313" key="4">
    <source>
        <dbReference type="Proteomes" id="UP000291343"/>
    </source>
</evidence>
<proteinExistence type="predicted"/>
<comment type="caution">
    <text evidence="3">The sequence shown here is derived from an EMBL/GenBank/DDBJ whole genome shotgun (WGS) entry which is preliminary data.</text>
</comment>
<dbReference type="EMBL" id="QKKF02025235">
    <property type="protein sequence ID" value="RZF37163.1"/>
    <property type="molecule type" value="Genomic_DNA"/>
</dbReference>
<accession>A0A482XAK2</accession>
<name>A0A482XAK2_LAOST</name>
<protein>
    <submittedName>
        <fullName evidence="3">Uncharacterized protein</fullName>
    </submittedName>
</protein>